<organism evidence="1 2">
    <name type="scientific">Undibacterium cyanobacteriorum</name>
    <dbReference type="NCBI Taxonomy" id="3073561"/>
    <lineage>
        <taxon>Bacteria</taxon>
        <taxon>Pseudomonadati</taxon>
        <taxon>Pseudomonadota</taxon>
        <taxon>Betaproteobacteria</taxon>
        <taxon>Burkholderiales</taxon>
        <taxon>Oxalobacteraceae</taxon>
        <taxon>Undibacterium</taxon>
    </lineage>
</organism>
<keyword evidence="2" id="KW-1185">Reference proteome</keyword>
<dbReference type="RefSeq" id="WP_309481114.1">
    <property type="nucleotide sequence ID" value="NZ_CP133720.1"/>
</dbReference>
<name>A0ABY9REK9_9BURK</name>
<evidence type="ECO:0000313" key="2">
    <source>
        <dbReference type="Proteomes" id="UP001181355"/>
    </source>
</evidence>
<reference evidence="1" key="1">
    <citation type="submission" date="2023-09" db="EMBL/GenBank/DDBJ databases">
        <title>Undibacterium sp. 20NA77.5 isolated from freshwater.</title>
        <authorList>
            <person name="Le V."/>
            <person name="Ko S.-R."/>
            <person name="Ahn C.-Y."/>
            <person name="Oh H.-M."/>
        </authorList>
    </citation>
    <scope>NUCLEOTIDE SEQUENCE</scope>
    <source>
        <strain evidence="1">20NA77.5</strain>
    </source>
</reference>
<sequence>MNLYVSNSFSDEEGPPAMEGKTAYLQGSKEELLELCAFFSRVEKHLAVNNGAPFHLHFRDESHSIDKSNAIDVVITLD</sequence>
<accession>A0ABY9REK9</accession>
<protein>
    <submittedName>
        <fullName evidence="1">Uncharacterized protein</fullName>
    </submittedName>
</protein>
<evidence type="ECO:0000313" key="1">
    <source>
        <dbReference type="EMBL" id="WMW79619.1"/>
    </source>
</evidence>
<dbReference type="EMBL" id="CP133720">
    <property type="protein sequence ID" value="WMW79619.1"/>
    <property type="molecule type" value="Genomic_DNA"/>
</dbReference>
<proteinExistence type="predicted"/>
<gene>
    <name evidence="1" type="ORF">RF679_13285</name>
</gene>
<dbReference type="Proteomes" id="UP001181355">
    <property type="component" value="Chromosome"/>
</dbReference>